<dbReference type="FunCoup" id="A0A1S3CDZ3">
    <property type="interactions" value="1396"/>
</dbReference>
<feature type="transmembrane region" description="Helical" evidence="3">
    <location>
        <begin position="1545"/>
        <end position="1565"/>
    </location>
</feature>
<sequence>MTSNFDCCSSLARKLHPGPINPIHVREFRIFRRRRLKHYRHAHHRTAFTVRSQSNPFESLFHNLVSQVTTVNSLELIAPALGFSSGVALYLSNVVSSKKSAISDIGEWILLSSPTPFNRFVFLRCPSIAFPGSDTNLVEDVSERLVKEGRHFVRLNSGRMKATTGEDEKEDKLTYQRLCISTEDGGVISLDWPSHLNLREEHGLDTTLLLVPGTPEGSMDRNVRLSVTEALGRGLFPIVMNPRGCAGSPLTTARLFSAADSDDIYTAVQFVSKARPWTALMAIGWGYGANMLTKYLAEVGERTPLTAAACIDNPFDLEEATQTPPYHMAIDHDLTGGLVNILRSNKELFQGKAKGFDIETALEAKSVRDFEKSISSVSHGFNSIEDFYSKSSTRSVVGNVKIPVLYIQNDNGSAPVFSIPRSLIVENPFTSLLLCSYSPSTIISSMKPVLSWCQQLSIEWLTAVELGLLKGRHPLLKDVDITINSSKGLALVEGKTVEERGKVIRQLGYNGSDASSGYQSTRFIKKKLEESHSSIHTDLISQSNSQSKSQLEDKGSLEIEVGVLNQTSSISEDMGKKDGVHLEDTEKGQVLRTAEVVMNILDMTNPGTLTEEEKKKKKAENTDMEGCSDNERKLVLNAVGKGETLMKALQDAVPEEVRGKLTTALSGILHAQGSNLKVNDLIGSSQKSNATLELKRKTDEKVRHAADAEGSSQISAPLHEMGAVNDVSDGSDNYQPTEDKFVEELESEPPSSDKLHKSIDQNGSQALGIHGDDTISSIRKETSGSGNTESGDEFCWENTSQYLVNDEKKLDIGLKFELSSKDEQISNHKVVIGDNHKNQGGEIAQSDKEEENKPKKNEEKAVDPSSDDKAVSSLTIEEALSSPRSTSEAETIRVEHKYNNDQKDNNNNIQPVVEPTKPVISESNDNNFSVSQALDALDGIDDSTQVAVNSVFNVIENIISQLEGSENEGEDKKTDSLVDNHCSGNNDETSSGKIECGNMDLSRNPERVSGRHIINIPEKRGDTEHNVRSGQEEELTSDLVSIDRSYLIKSQSAQAGQEGNDKDKLLDDLDGNVDLTSTAYLGSVHDNFLLNYITPNMPTESLDKDTTTALLLDYIPEEGQWRFFEQGNENGAISASERVDGQLNAYADAKVKNTVDVIEPLYMILDIDNQPEPVGEYQTTINRKEEFEFNGGQKDFKYFVRTIIQDSLQIEVGRRLSAVNKDLKLGVDRDIEHVANLLSVAVGFGCRYRQCLGSQSDSTDSSAEKMGTLYGEQIIRSISSSVQETVYLKKILPLGVIIGSSLAALRKHFHVTTLHDDNQGQCLFTDQAKKSGERNHGEANGREPSQNVTLTDKVYEEGGCAEMRNLDKDTVVVGAVTAALGASALLVHQQSLCEMNGTTESSLKCKENDNLQKEPERNEEQIISDKNHNIVSSLAEKAMSVASPVVPKKEDGEVDEERLVSMLAELGEKGGVLKLIGRMALLWGGIRTAMSVTEKLISILRIAERPLFQRILWSVGLVLVLWSPITLPLLPKLVDSWTSQTPSKMVNLACGFGLYIALTILVMMWGKRIRGYENPAKEYGLDLTSWSKFYDFVMAFFGGVAVLLGIQFVNGFLGYTTLSWPAIATSENLVSWLKLFGGSLLLVIIGTISSIFVTAVEELHFRSWLTEEIALDLGYYPAIIISGLAFAILQRSLQAIPVLWVLSLGLAGARQRREGCLSIPIGLRAGIMASSFIFQKGGFISYKPIPTHHPAWIMGIDIHQPLSGVAGFAFALLVACIFFPRNPMEK</sequence>
<dbReference type="InterPro" id="IPR003675">
    <property type="entry name" value="Rce1/LyrA-like_dom"/>
</dbReference>
<dbReference type="PANTHER" id="PTHR10794:SF92">
    <property type="entry name" value="EMBRYOGENESIS-ASSOCIATED PROTEIN EMB8"/>
    <property type="match status" value="1"/>
</dbReference>
<dbReference type="Pfam" id="PF24930">
    <property type="entry name" value="DUF7750"/>
    <property type="match status" value="2"/>
</dbReference>
<evidence type="ECO:0000256" key="1">
    <source>
        <dbReference type="ARBA" id="ARBA00010884"/>
    </source>
</evidence>
<dbReference type="GO" id="GO:0047372">
    <property type="term" value="F:monoacylglycerol lipase activity"/>
    <property type="evidence" value="ECO:0007669"/>
    <property type="project" value="TreeGrafter"/>
</dbReference>
<protein>
    <submittedName>
        <fullName evidence="7">Uncharacterized protein LOC103499360 isoform X1</fullName>
    </submittedName>
</protein>
<dbReference type="PANTHER" id="PTHR10794">
    <property type="entry name" value="ABHYDROLASE DOMAIN-CONTAINING PROTEIN"/>
    <property type="match status" value="1"/>
</dbReference>
<feature type="compositionally biased region" description="Basic and acidic residues" evidence="2">
    <location>
        <begin position="693"/>
        <end position="707"/>
    </location>
</feature>
<feature type="transmembrane region" description="Helical" evidence="3">
    <location>
        <begin position="1592"/>
        <end position="1615"/>
    </location>
</feature>
<feature type="region of interest" description="Disordered" evidence="2">
    <location>
        <begin position="827"/>
        <end position="891"/>
    </location>
</feature>
<feature type="compositionally biased region" description="Basic and acidic residues" evidence="2">
    <location>
        <begin position="834"/>
        <end position="870"/>
    </location>
</feature>
<evidence type="ECO:0000313" key="6">
    <source>
        <dbReference type="Proteomes" id="UP001652600"/>
    </source>
</evidence>
<feature type="domain" description="CAAX prenyl protease 2/Lysostaphin resistance protein A-like" evidence="4">
    <location>
        <begin position="1642"/>
        <end position="1725"/>
    </location>
</feature>
<feature type="domain" description="DUF7750" evidence="5">
    <location>
        <begin position="588"/>
        <end position="616"/>
    </location>
</feature>
<evidence type="ECO:0000313" key="7">
    <source>
        <dbReference type="RefSeq" id="XP_008460564.1"/>
    </source>
</evidence>
<feature type="transmembrane region" description="Helical" evidence="3">
    <location>
        <begin position="1507"/>
        <end position="1525"/>
    </location>
</feature>
<dbReference type="SUPFAM" id="SSF53474">
    <property type="entry name" value="alpha/beta-Hydrolases"/>
    <property type="match status" value="1"/>
</dbReference>
<feature type="transmembrane region" description="Helical" evidence="3">
    <location>
        <begin position="1762"/>
        <end position="1780"/>
    </location>
</feature>
<feature type="region of interest" description="Disordered" evidence="2">
    <location>
        <begin position="606"/>
        <end position="626"/>
    </location>
</feature>
<evidence type="ECO:0000256" key="2">
    <source>
        <dbReference type="SAM" id="MobiDB-lite"/>
    </source>
</evidence>
<dbReference type="InParanoid" id="A0A1S3CDZ3"/>
<keyword evidence="3" id="KW-0472">Membrane</keyword>
<comment type="similarity">
    <text evidence="1">Belongs to the AB hydrolase superfamily. AB hydrolase 4 family.</text>
</comment>
<dbReference type="InterPro" id="IPR056652">
    <property type="entry name" value="DUF7750"/>
</dbReference>
<dbReference type="InterPro" id="IPR050960">
    <property type="entry name" value="AB_hydrolase_4_sf"/>
</dbReference>
<proteinExistence type="inferred from homology"/>
<reference evidence="7" key="1">
    <citation type="submission" date="2025-08" db="UniProtKB">
        <authorList>
            <consortium name="RefSeq"/>
        </authorList>
    </citation>
    <scope>IDENTIFICATION</scope>
    <source>
        <tissue evidence="7">Stem</tissue>
    </source>
</reference>
<dbReference type="InterPro" id="IPR029058">
    <property type="entry name" value="AB_hydrolase_fold"/>
</dbReference>
<evidence type="ECO:0000259" key="5">
    <source>
        <dbReference type="Pfam" id="PF24930"/>
    </source>
</evidence>
<feature type="transmembrane region" description="Helical" evidence="3">
    <location>
        <begin position="1635"/>
        <end position="1657"/>
    </location>
</feature>
<evidence type="ECO:0000256" key="3">
    <source>
        <dbReference type="SAM" id="Phobius"/>
    </source>
</evidence>
<feature type="region of interest" description="Disordered" evidence="2">
    <location>
        <begin position="692"/>
        <end position="793"/>
    </location>
</feature>
<dbReference type="GeneID" id="103499360"/>
<feature type="transmembrane region" description="Helical" evidence="3">
    <location>
        <begin position="1721"/>
        <end position="1742"/>
    </location>
</feature>
<name>A0A1S3CDZ3_CUCME</name>
<dbReference type="KEGG" id="cmo:103499360"/>
<keyword evidence="6" id="KW-1185">Reference proteome</keyword>
<accession>A0A1S3CDZ3</accession>
<feature type="domain" description="DUF7750" evidence="5">
    <location>
        <begin position="628"/>
        <end position="670"/>
    </location>
</feature>
<feature type="compositionally biased region" description="Polar residues" evidence="2">
    <location>
        <begin position="982"/>
        <end position="992"/>
    </location>
</feature>
<dbReference type="OrthoDB" id="5954035at2759"/>
<feature type="region of interest" description="Disordered" evidence="2">
    <location>
        <begin position="963"/>
        <end position="1007"/>
    </location>
</feature>
<evidence type="ECO:0000259" key="4">
    <source>
        <dbReference type="Pfam" id="PF02517"/>
    </source>
</evidence>
<dbReference type="GO" id="GO:0034338">
    <property type="term" value="F:short-chain carboxylesterase activity"/>
    <property type="evidence" value="ECO:0007669"/>
    <property type="project" value="TreeGrafter"/>
</dbReference>
<dbReference type="Proteomes" id="UP001652600">
    <property type="component" value="Chromosome 10"/>
</dbReference>
<dbReference type="eggNOG" id="KOG1838">
    <property type="taxonomic scope" value="Eukaryota"/>
</dbReference>
<organism evidence="6 7">
    <name type="scientific">Cucumis melo</name>
    <name type="common">Muskmelon</name>
    <dbReference type="NCBI Taxonomy" id="3656"/>
    <lineage>
        <taxon>Eukaryota</taxon>
        <taxon>Viridiplantae</taxon>
        <taxon>Streptophyta</taxon>
        <taxon>Embryophyta</taxon>
        <taxon>Tracheophyta</taxon>
        <taxon>Spermatophyta</taxon>
        <taxon>Magnoliopsida</taxon>
        <taxon>eudicotyledons</taxon>
        <taxon>Gunneridae</taxon>
        <taxon>Pentapetalae</taxon>
        <taxon>rosids</taxon>
        <taxon>fabids</taxon>
        <taxon>Cucurbitales</taxon>
        <taxon>Cucurbitaceae</taxon>
        <taxon>Benincaseae</taxon>
        <taxon>Cucumis</taxon>
    </lineage>
</organism>
<gene>
    <name evidence="7" type="primary">LOC103499360</name>
</gene>
<feature type="compositionally biased region" description="Basic and acidic residues" evidence="2">
    <location>
        <begin position="770"/>
        <end position="782"/>
    </location>
</feature>
<keyword evidence="3" id="KW-1133">Transmembrane helix</keyword>
<dbReference type="Gene3D" id="3.40.50.1820">
    <property type="entry name" value="alpha/beta hydrolase"/>
    <property type="match status" value="1"/>
</dbReference>
<keyword evidence="3" id="KW-0812">Transmembrane</keyword>
<dbReference type="RefSeq" id="XP_008460564.1">
    <property type="nucleotide sequence ID" value="XM_008462342.3"/>
</dbReference>
<dbReference type="Pfam" id="PF02517">
    <property type="entry name" value="Rce1-like"/>
    <property type="match status" value="1"/>
</dbReference>